<feature type="region of interest" description="Disordered" evidence="1">
    <location>
        <begin position="86"/>
        <end position="147"/>
    </location>
</feature>
<dbReference type="InterPro" id="IPR021888">
    <property type="entry name" value="DUF3499"/>
</dbReference>
<keyword evidence="3" id="KW-1185">Reference proteome</keyword>
<dbReference type="EMBL" id="QEEZ01000008">
    <property type="protein sequence ID" value="PWC01832.1"/>
    <property type="molecule type" value="Genomic_DNA"/>
</dbReference>
<evidence type="ECO:0000256" key="1">
    <source>
        <dbReference type="SAM" id="MobiDB-lite"/>
    </source>
</evidence>
<dbReference type="KEGG" id="cyz:C3B44_02660"/>
<reference evidence="3" key="1">
    <citation type="submission" date="2018-04" db="EMBL/GenBank/DDBJ databases">
        <authorList>
            <person name="Liu S."/>
            <person name="Wang Z."/>
            <person name="Li J."/>
        </authorList>
    </citation>
    <scope>NUCLEOTIDE SEQUENCE [LARGE SCALE GENOMIC DNA]</scope>
    <source>
        <strain evidence="3">2189</strain>
    </source>
</reference>
<evidence type="ECO:0000313" key="2">
    <source>
        <dbReference type="EMBL" id="PWC01832.1"/>
    </source>
</evidence>
<protein>
    <submittedName>
        <fullName evidence="2">DUF3499 domain-containing protein</fullName>
    </submittedName>
</protein>
<dbReference type="AlphaFoldDB" id="A0A2U1T766"/>
<accession>A0A2U1T766</accession>
<gene>
    <name evidence="2" type="ORF">DF222_05745</name>
</gene>
<dbReference type="RefSeq" id="WP_108431010.1">
    <property type="nucleotide sequence ID" value="NZ_CP026947.1"/>
</dbReference>
<dbReference type="Pfam" id="PF12005">
    <property type="entry name" value="DUF3499"/>
    <property type="match status" value="1"/>
</dbReference>
<organism evidence="2 3">
    <name type="scientific">Corynebacterium yudongzhengii</name>
    <dbReference type="NCBI Taxonomy" id="2080740"/>
    <lineage>
        <taxon>Bacteria</taxon>
        <taxon>Bacillati</taxon>
        <taxon>Actinomycetota</taxon>
        <taxon>Actinomycetes</taxon>
        <taxon>Mycobacteriales</taxon>
        <taxon>Corynebacteriaceae</taxon>
        <taxon>Corynebacterium</taxon>
    </lineage>
</organism>
<dbReference type="Proteomes" id="UP000244989">
    <property type="component" value="Unassembled WGS sequence"/>
</dbReference>
<sequence length="147" mass="16092">MTQFRRCSRPGCGKPAVATLTYAYAESTAVVGPLAPNAEPHSWDLCEHHASKITAPLGWEMLRVDEIDIDDDDDLTALAEAVREAGRVTSGLVETEGDDPIERPSPAPDPADPASSSHPVFRTKRIADDNQRRRAHLHVVRDNEAED</sequence>
<evidence type="ECO:0000313" key="3">
    <source>
        <dbReference type="Proteomes" id="UP000244989"/>
    </source>
</evidence>
<comment type="caution">
    <text evidence="2">The sequence shown here is derived from an EMBL/GenBank/DDBJ whole genome shotgun (WGS) entry which is preliminary data.</text>
</comment>
<name>A0A2U1T766_9CORY</name>
<proteinExistence type="predicted"/>
<dbReference type="OrthoDB" id="3216194at2"/>